<evidence type="ECO:0000256" key="2">
    <source>
        <dbReference type="ARBA" id="ARBA00006484"/>
    </source>
</evidence>
<dbReference type="Gene3D" id="3.40.50.720">
    <property type="entry name" value="NAD(P)-binding Rossmann-like Domain"/>
    <property type="match status" value="1"/>
</dbReference>
<protein>
    <recommendedName>
        <fullName evidence="10">Short-chain dehydrogenase/reductase 3</fullName>
    </recommendedName>
    <alternativeName>
        <fullName evidence="11">Retinal short-chain dehydrogenase/reductase 1</fullName>
    </alternativeName>
</protein>
<evidence type="ECO:0000313" key="14">
    <source>
        <dbReference type="EMBL" id="AIZ03633.1"/>
    </source>
</evidence>
<feature type="transmembrane region" description="Helical" evidence="13">
    <location>
        <begin position="6"/>
        <end position="30"/>
    </location>
</feature>
<evidence type="ECO:0000256" key="5">
    <source>
        <dbReference type="ARBA" id="ARBA00022989"/>
    </source>
</evidence>
<keyword evidence="8 13" id="KW-0472">Membrane</keyword>
<keyword evidence="5 13" id="KW-1133">Transmembrane helix</keyword>
<organism evidence="14">
    <name type="scientific">Lytechinus variegatus</name>
    <name type="common">Green sea urchin</name>
    <name type="synonym">Echinus variegatus</name>
    <dbReference type="NCBI Taxonomy" id="7654"/>
    <lineage>
        <taxon>Eukaryota</taxon>
        <taxon>Metazoa</taxon>
        <taxon>Echinodermata</taxon>
        <taxon>Eleutherozoa</taxon>
        <taxon>Echinozoa</taxon>
        <taxon>Echinoidea</taxon>
        <taxon>Euechinoidea</taxon>
        <taxon>Echinacea</taxon>
        <taxon>Temnopleuroida</taxon>
        <taxon>Toxopneustidae</taxon>
        <taxon>Lytechinus</taxon>
    </lineage>
</organism>
<gene>
    <name evidence="14" type="primary">Rdh10b</name>
</gene>
<keyword evidence="3 13" id="KW-0812">Transmembrane</keyword>
<dbReference type="GO" id="GO:0052650">
    <property type="term" value="F:all-trans-retinol dehydrogenase (NADP+) activity"/>
    <property type="evidence" value="ECO:0007669"/>
    <property type="project" value="UniProtKB-ARBA"/>
</dbReference>
<evidence type="ECO:0000256" key="7">
    <source>
        <dbReference type="ARBA" id="ARBA00023098"/>
    </source>
</evidence>
<dbReference type="Pfam" id="PF00106">
    <property type="entry name" value="adh_short"/>
    <property type="match status" value="1"/>
</dbReference>
<keyword evidence="6" id="KW-0560">Oxidoreductase</keyword>
<dbReference type="GO" id="GO:0016020">
    <property type="term" value="C:membrane"/>
    <property type="evidence" value="ECO:0007669"/>
    <property type="project" value="UniProtKB-SubCell"/>
</dbReference>
<name>A0A0A7HFB2_LYTVA</name>
<evidence type="ECO:0000256" key="10">
    <source>
        <dbReference type="ARBA" id="ARBA00068717"/>
    </source>
</evidence>
<evidence type="ECO:0000256" key="4">
    <source>
        <dbReference type="ARBA" id="ARBA00022857"/>
    </source>
</evidence>
<evidence type="ECO:0000256" key="6">
    <source>
        <dbReference type="ARBA" id="ARBA00023002"/>
    </source>
</evidence>
<dbReference type="GO" id="GO:0005811">
    <property type="term" value="C:lipid droplet"/>
    <property type="evidence" value="ECO:0007669"/>
    <property type="project" value="TreeGrafter"/>
</dbReference>
<comment type="subcellular location">
    <subcellularLocation>
        <location evidence="1">Membrane</location>
        <topology evidence="1">Multi-pass membrane protein</topology>
    </subcellularLocation>
</comment>
<evidence type="ECO:0000256" key="11">
    <source>
        <dbReference type="ARBA" id="ARBA00082544"/>
    </source>
</evidence>
<dbReference type="PRINTS" id="PR00081">
    <property type="entry name" value="GDHRDH"/>
</dbReference>
<dbReference type="EMBL" id="KM358167">
    <property type="protein sequence ID" value="AIZ03633.1"/>
    <property type="molecule type" value="mRNA"/>
</dbReference>
<dbReference type="PANTHER" id="PTHR24322:SF746">
    <property type="entry name" value="SHORT CHAIN DEHYDROGENASE_REDUCTASE FAMILY 16C MEMBER 5"/>
    <property type="match status" value="1"/>
</dbReference>
<dbReference type="AlphaFoldDB" id="A0A0A7HFB2"/>
<dbReference type="SUPFAM" id="SSF51735">
    <property type="entry name" value="NAD(P)-binding Rossmann-fold domains"/>
    <property type="match status" value="1"/>
</dbReference>
<dbReference type="InterPro" id="IPR002347">
    <property type="entry name" value="SDR_fam"/>
</dbReference>
<evidence type="ECO:0000256" key="13">
    <source>
        <dbReference type="SAM" id="Phobius"/>
    </source>
</evidence>
<evidence type="ECO:0000256" key="12">
    <source>
        <dbReference type="RuleBase" id="RU000363"/>
    </source>
</evidence>
<evidence type="ECO:0000256" key="9">
    <source>
        <dbReference type="ARBA" id="ARBA00059620"/>
    </source>
</evidence>
<dbReference type="FunFam" id="3.40.50.720:FF:000131">
    <property type="entry name" value="Short-chain dehydrogenase/reductase 3"/>
    <property type="match status" value="1"/>
</dbReference>
<evidence type="ECO:0000256" key="3">
    <source>
        <dbReference type="ARBA" id="ARBA00022692"/>
    </source>
</evidence>
<dbReference type="CDD" id="cd05339">
    <property type="entry name" value="17beta-HSDXI-like_SDR_c"/>
    <property type="match status" value="1"/>
</dbReference>
<dbReference type="OrthoDB" id="10253736at2759"/>
<dbReference type="BRENDA" id="1.1.1.105">
    <property type="organism ID" value="7883"/>
</dbReference>
<comment type="similarity">
    <text evidence="2 12">Belongs to the short-chain dehydrogenases/reductases (SDR) family.</text>
</comment>
<comment type="function">
    <text evidence="9">Catalyzes the reduction of all-trans-retinal to all-trans-retinol in the presence of NADPH.</text>
</comment>
<accession>A0A0A7HFB2</accession>
<reference evidence="14" key="1">
    <citation type="submission" date="2014-08" db="EMBL/GenBank/DDBJ databases">
        <authorList>
            <person name="Belyaeva O."/>
            <person name="Chang C."/>
            <person name="Kedishvili N."/>
        </authorList>
    </citation>
    <scope>NUCLEOTIDE SEQUENCE</scope>
</reference>
<dbReference type="PRINTS" id="PR00080">
    <property type="entry name" value="SDRFAMILY"/>
</dbReference>
<reference evidence="14" key="2">
    <citation type="journal article" date="2015" name="Chem. Biol. Interact.">
        <title>Evolutionary origins of retinoid active short-chain dehydrogenases/reductases of SDR16C family.</title>
        <authorList>
            <person name="Belyaeva O.V."/>
            <person name="Chang C."/>
            <person name="Berlett M.C."/>
            <person name="Kedishvili N.Y."/>
        </authorList>
    </citation>
    <scope>NUCLEOTIDE SEQUENCE</scope>
</reference>
<proteinExistence type="evidence at transcript level"/>
<keyword evidence="7" id="KW-0443">Lipid metabolism</keyword>
<keyword evidence="4" id="KW-0521">NADP</keyword>
<evidence type="ECO:0000256" key="1">
    <source>
        <dbReference type="ARBA" id="ARBA00004141"/>
    </source>
</evidence>
<dbReference type="PANTHER" id="PTHR24322">
    <property type="entry name" value="PKSB"/>
    <property type="match status" value="1"/>
</dbReference>
<evidence type="ECO:0000256" key="8">
    <source>
        <dbReference type="ARBA" id="ARBA00023136"/>
    </source>
</evidence>
<sequence>MILIDFLLDLVWMILSVLYYVGESLVLFLVPTAFRKKSIEGELVLITGAGSGIGRLQAIKFAAVGCDVVLWDINSTGIEETAKLVRKTGRKAWYYVCDVSKREKVYEVASKVKREAGMVTILVNNAGIIAGQKFINLTDDAIQRTMDVNALAHAWTLKAFLPDMMKKDHGHIVTIASIMGELSAAGMSEYCMSKFAAVGLHESVLRETRAAGKRGIHFTLVNPYMINTGMFAGTKIRYEMIVPTLEPEYVAGKVVEAVQTQTALVRTPVLLHLMVLLKDLLPQKAIFSMEDFFETAKAMDNFVGRRHIKNS</sequence>
<dbReference type="InterPro" id="IPR036291">
    <property type="entry name" value="NAD(P)-bd_dom_sf"/>
</dbReference>